<sequence length="441" mass="49038">MGWRYKAGLALIGTVVFIWVASAEVTQVDWKLLLEKNNIARPCFVFSRENRRIFEQYKQPFALTYLGISLMVVYLPVAILKDWICILMGNKLLQNIYNESPFLNSSVGLNIPLKINDMHHMPEEDFNSYTDMDTNQVEEGQPLTYKNGEDESHMLLESSEPSSWENAKWSLYLAPLWFVTEYLSNSALANTSVASTTVLTSTSGLFTLFFGVILGQDSIKTAKIIAVCISMTGVVMTTIGKTWAPDEMLTASESTKHSIIGDICGLLSAMSYGLFTVLLNKFSGSGGDKVDVQKFFGYIGLFTLLGFWWLVWPLNAVGIEPQFTIPHSTSLAEVLLLNGFVGSVLSDYFWALSVVWTTPLVATLGMSLTIPLAMVADMVVHGRHFSAIYILGCIQVFAGFVMANLSDNHFCKEDDRVVAVEPGTLYAVHYRVPVSQITVVW</sequence>
<accession>A0ACC0PVZ6</accession>
<reference evidence="1" key="1">
    <citation type="submission" date="2022-02" db="EMBL/GenBank/DDBJ databases">
        <title>Plant Genome Project.</title>
        <authorList>
            <person name="Zhang R.-G."/>
        </authorList>
    </citation>
    <scope>NUCLEOTIDE SEQUENCE</scope>
    <source>
        <strain evidence="1">AT1</strain>
    </source>
</reference>
<proteinExistence type="predicted"/>
<comment type="caution">
    <text evidence="1">The sequence shown here is derived from an EMBL/GenBank/DDBJ whole genome shotgun (WGS) entry which is preliminary data.</text>
</comment>
<name>A0ACC0PVZ6_RHOML</name>
<dbReference type="Proteomes" id="UP001062846">
    <property type="component" value="Chromosome 2"/>
</dbReference>
<organism evidence="1 2">
    <name type="scientific">Rhododendron molle</name>
    <name type="common">Chinese azalea</name>
    <name type="synonym">Azalea mollis</name>
    <dbReference type="NCBI Taxonomy" id="49168"/>
    <lineage>
        <taxon>Eukaryota</taxon>
        <taxon>Viridiplantae</taxon>
        <taxon>Streptophyta</taxon>
        <taxon>Embryophyta</taxon>
        <taxon>Tracheophyta</taxon>
        <taxon>Spermatophyta</taxon>
        <taxon>Magnoliopsida</taxon>
        <taxon>eudicotyledons</taxon>
        <taxon>Gunneridae</taxon>
        <taxon>Pentapetalae</taxon>
        <taxon>asterids</taxon>
        <taxon>Ericales</taxon>
        <taxon>Ericaceae</taxon>
        <taxon>Ericoideae</taxon>
        <taxon>Rhodoreae</taxon>
        <taxon>Rhododendron</taxon>
    </lineage>
</organism>
<gene>
    <name evidence="1" type="ORF">RHMOL_Rhmol02G0270500</name>
</gene>
<keyword evidence="2" id="KW-1185">Reference proteome</keyword>
<dbReference type="EMBL" id="CM046389">
    <property type="protein sequence ID" value="KAI8569329.1"/>
    <property type="molecule type" value="Genomic_DNA"/>
</dbReference>
<evidence type="ECO:0000313" key="2">
    <source>
        <dbReference type="Proteomes" id="UP001062846"/>
    </source>
</evidence>
<protein>
    <submittedName>
        <fullName evidence="1">Uncharacterized protein</fullName>
    </submittedName>
</protein>
<evidence type="ECO:0000313" key="1">
    <source>
        <dbReference type="EMBL" id="KAI8569329.1"/>
    </source>
</evidence>